<dbReference type="Proteomes" id="UP000821837">
    <property type="component" value="Unassembled WGS sequence"/>
</dbReference>
<comment type="caution">
    <text evidence="2">The sequence shown here is derived from an EMBL/GenBank/DDBJ whole genome shotgun (WGS) entry which is preliminary data.</text>
</comment>
<feature type="compositionally biased region" description="Polar residues" evidence="1">
    <location>
        <begin position="64"/>
        <end position="79"/>
    </location>
</feature>
<evidence type="ECO:0000256" key="1">
    <source>
        <dbReference type="SAM" id="MobiDB-lite"/>
    </source>
</evidence>
<protein>
    <submittedName>
        <fullName evidence="2">Uncharacterized protein</fullName>
    </submittedName>
</protein>
<reference evidence="2" key="1">
    <citation type="journal article" date="2020" name="Cell">
        <title>Large-Scale Comparative Analyses of Tick Genomes Elucidate Their Genetic Diversity and Vector Capacities.</title>
        <authorList>
            <consortium name="Tick Genome and Microbiome Consortium (TIGMIC)"/>
            <person name="Jia N."/>
            <person name="Wang J."/>
            <person name="Shi W."/>
            <person name="Du L."/>
            <person name="Sun Y."/>
            <person name="Zhan W."/>
            <person name="Jiang J.F."/>
            <person name="Wang Q."/>
            <person name="Zhang B."/>
            <person name="Ji P."/>
            <person name="Bell-Sakyi L."/>
            <person name="Cui X.M."/>
            <person name="Yuan T.T."/>
            <person name="Jiang B.G."/>
            <person name="Yang W.F."/>
            <person name="Lam T.T."/>
            <person name="Chang Q.C."/>
            <person name="Ding S.J."/>
            <person name="Wang X.J."/>
            <person name="Zhu J.G."/>
            <person name="Ruan X.D."/>
            <person name="Zhao L."/>
            <person name="Wei J.T."/>
            <person name="Ye R.Z."/>
            <person name="Que T.C."/>
            <person name="Du C.H."/>
            <person name="Zhou Y.H."/>
            <person name="Cheng J.X."/>
            <person name="Dai P.F."/>
            <person name="Guo W.B."/>
            <person name="Han X.H."/>
            <person name="Huang E.J."/>
            <person name="Li L.F."/>
            <person name="Wei W."/>
            <person name="Gao Y.C."/>
            <person name="Liu J.Z."/>
            <person name="Shao H.Z."/>
            <person name="Wang X."/>
            <person name="Wang C.C."/>
            <person name="Yang T.C."/>
            <person name="Huo Q.B."/>
            <person name="Li W."/>
            <person name="Chen H.Y."/>
            <person name="Chen S.E."/>
            <person name="Zhou L.G."/>
            <person name="Ni X.B."/>
            <person name="Tian J.H."/>
            <person name="Sheng Y."/>
            <person name="Liu T."/>
            <person name="Pan Y.S."/>
            <person name="Xia L.Y."/>
            <person name="Li J."/>
            <person name="Zhao F."/>
            <person name="Cao W.C."/>
        </authorList>
    </citation>
    <scope>NUCLEOTIDE SEQUENCE</scope>
    <source>
        <strain evidence="2">Rsan-2018</strain>
    </source>
</reference>
<gene>
    <name evidence="2" type="ORF">HPB52_025069</name>
</gene>
<feature type="region of interest" description="Disordered" evidence="1">
    <location>
        <begin position="50"/>
        <end position="102"/>
    </location>
</feature>
<reference evidence="2" key="2">
    <citation type="submission" date="2021-09" db="EMBL/GenBank/DDBJ databases">
        <authorList>
            <person name="Jia N."/>
            <person name="Wang J."/>
            <person name="Shi W."/>
            <person name="Du L."/>
            <person name="Sun Y."/>
            <person name="Zhan W."/>
            <person name="Jiang J."/>
            <person name="Wang Q."/>
            <person name="Zhang B."/>
            <person name="Ji P."/>
            <person name="Sakyi L.B."/>
            <person name="Cui X."/>
            <person name="Yuan T."/>
            <person name="Jiang B."/>
            <person name="Yang W."/>
            <person name="Lam T.T.-Y."/>
            <person name="Chang Q."/>
            <person name="Ding S."/>
            <person name="Wang X."/>
            <person name="Zhu J."/>
            <person name="Ruan X."/>
            <person name="Zhao L."/>
            <person name="Wei J."/>
            <person name="Que T."/>
            <person name="Du C."/>
            <person name="Cheng J."/>
            <person name="Dai P."/>
            <person name="Han X."/>
            <person name="Huang E."/>
            <person name="Gao Y."/>
            <person name="Liu J."/>
            <person name="Shao H."/>
            <person name="Ye R."/>
            <person name="Li L."/>
            <person name="Wei W."/>
            <person name="Wang X."/>
            <person name="Wang C."/>
            <person name="Huo Q."/>
            <person name="Li W."/>
            <person name="Guo W."/>
            <person name="Chen H."/>
            <person name="Chen S."/>
            <person name="Zhou L."/>
            <person name="Zhou L."/>
            <person name="Ni X."/>
            <person name="Tian J."/>
            <person name="Zhou Y."/>
            <person name="Sheng Y."/>
            <person name="Liu T."/>
            <person name="Pan Y."/>
            <person name="Xia L."/>
            <person name="Li J."/>
            <person name="Zhao F."/>
            <person name="Cao W."/>
        </authorList>
    </citation>
    <scope>NUCLEOTIDE SEQUENCE</scope>
    <source>
        <strain evidence="2">Rsan-2018</strain>
        <tissue evidence="2">Larvae</tissue>
    </source>
</reference>
<feature type="compositionally biased region" description="Polar residues" evidence="1">
    <location>
        <begin position="87"/>
        <end position="102"/>
    </location>
</feature>
<keyword evidence="3" id="KW-1185">Reference proteome</keyword>
<dbReference type="EMBL" id="JABSTV010001825">
    <property type="protein sequence ID" value="KAH7931978.1"/>
    <property type="molecule type" value="Genomic_DNA"/>
</dbReference>
<evidence type="ECO:0000313" key="3">
    <source>
        <dbReference type="Proteomes" id="UP000821837"/>
    </source>
</evidence>
<proteinExistence type="predicted"/>
<sequence>MPCKGTSDGRSVPSQTCAYAALVDSETQRTDIHVNLSALHVGVPTSPGIGAANDALSDRDNLKVDNTPTSPKMQQSTHAGSPLKMRSWNSPKARTANSVINR</sequence>
<evidence type="ECO:0000313" key="2">
    <source>
        <dbReference type="EMBL" id="KAH7931978.1"/>
    </source>
</evidence>
<organism evidence="2 3">
    <name type="scientific">Rhipicephalus sanguineus</name>
    <name type="common">Brown dog tick</name>
    <name type="synonym">Ixodes sanguineus</name>
    <dbReference type="NCBI Taxonomy" id="34632"/>
    <lineage>
        <taxon>Eukaryota</taxon>
        <taxon>Metazoa</taxon>
        <taxon>Ecdysozoa</taxon>
        <taxon>Arthropoda</taxon>
        <taxon>Chelicerata</taxon>
        <taxon>Arachnida</taxon>
        <taxon>Acari</taxon>
        <taxon>Parasitiformes</taxon>
        <taxon>Ixodida</taxon>
        <taxon>Ixodoidea</taxon>
        <taxon>Ixodidae</taxon>
        <taxon>Rhipicephalinae</taxon>
        <taxon>Rhipicephalus</taxon>
        <taxon>Rhipicephalus</taxon>
    </lineage>
</organism>
<accession>A0A9D4PAA4</accession>
<dbReference type="AlphaFoldDB" id="A0A9D4PAA4"/>
<name>A0A9D4PAA4_RHISA</name>